<dbReference type="STRING" id="943830.A4A58_29155"/>
<dbReference type="RefSeq" id="WP_068734377.1">
    <property type="nucleotide sequence ID" value="NZ_LVYV01000020.1"/>
</dbReference>
<protein>
    <recommendedName>
        <fullName evidence="3">Addiction module protein</fullName>
    </recommendedName>
</protein>
<organism evidence="1 2">
    <name type="scientific">Tardiphaga robiniae</name>
    <dbReference type="NCBI Taxonomy" id="943830"/>
    <lineage>
        <taxon>Bacteria</taxon>
        <taxon>Pseudomonadati</taxon>
        <taxon>Pseudomonadota</taxon>
        <taxon>Alphaproteobacteria</taxon>
        <taxon>Hyphomicrobiales</taxon>
        <taxon>Nitrobacteraceae</taxon>
        <taxon>Tardiphaga</taxon>
    </lineage>
</organism>
<dbReference type="OrthoDB" id="8248596at2"/>
<proteinExistence type="predicted"/>
<comment type="caution">
    <text evidence="1">The sequence shown here is derived from an EMBL/GenBank/DDBJ whole genome shotgun (WGS) entry which is preliminary data.</text>
</comment>
<dbReference type="AlphaFoldDB" id="A0A163YU51"/>
<keyword evidence="2" id="KW-1185">Reference proteome</keyword>
<reference evidence="1 2" key="1">
    <citation type="submission" date="2016-03" db="EMBL/GenBank/DDBJ databases">
        <title>Microsymbionts genomes from the relict species Vavilovia formosa (Stev.) Fed.</title>
        <authorList>
            <person name="Kopat V."/>
            <person name="Chirak E."/>
            <person name="Kimeklis A."/>
            <person name="Andronov E."/>
        </authorList>
    </citation>
    <scope>NUCLEOTIDE SEQUENCE [LARGE SCALE GENOMIC DNA]</scope>
    <source>
        <strain evidence="1 2">Vaf07</strain>
    </source>
</reference>
<dbReference type="EMBL" id="LVYV01000020">
    <property type="protein sequence ID" value="KZD22576.1"/>
    <property type="molecule type" value="Genomic_DNA"/>
</dbReference>
<evidence type="ECO:0008006" key="3">
    <source>
        <dbReference type="Google" id="ProtNLM"/>
    </source>
</evidence>
<evidence type="ECO:0000313" key="1">
    <source>
        <dbReference type="EMBL" id="KZD22576.1"/>
    </source>
</evidence>
<sequence length="72" mass="8341">MSKLLEETIAKVRTLSASEQDAAAFALIDYLDHRQEMQLTDEQLAEVRRRLADPHRVLVSYEEARKRFGLPI</sequence>
<name>A0A163YU51_9BRAD</name>
<accession>A0A163YU51</accession>
<gene>
    <name evidence="1" type="ORF">A4A58_29155</name>
</gene>
<dbReference type="Proteomes" id="UP000076574">
    <property type="component" value="Unassembled WGS sequence"/>
</dbReference>
<evidence type="ECO:0000313" key="2">
    <source>
        <dbReference type="Proteomes" id="UP000076574"/>
    </source>
</evidence>